<evidence type="ECO:0000313" key="2">
    <source>
        <dbReference type="EMBL" id="TJY33350.1"/>
    </source>
</evidence>
<sequence length="205" mass="23410">MNSNTKTKKSRLRLLHQYYSYTGFYKFIALSLKKSILPIIGFIGLILLVHYFVIDINVALSTVTETFKTTSVLAIFFISESFLGLIPPEIFIAWSKKLPQPILYLSILALLSYLGGIISYITGLSITRIPKVRYAIENKLSKHINNIRKWGGFLIIVGALFPIPFAMTSIAAGFIRYEFKNYLLFGLLRFARFYLYAIAIFKVVQ</sequence>
<feature type="transmembrane region" description="Helical" evidence="1">
    <location>
        <begin position="36"/>
        <end position="60"/>
    </location>
</feature>
<dbReference type="AlphaFoldDB" id="A0A4U0EP80"/>
<dbReference type="RefSeq" id="WP_136844529.1">
    <property type="nucleotide sequence ID" value="NZ_SUPL01000007.1"/>
</dbReference>
<proteinExistence type="predicted"/>
<feature type="transmembrane region" description="Helical" evidence="1">
    <location>
        <begin position="181"/>
        <end position="204"/>
    </location>
</feature>
<evidence type="ECO:0000313" key="3">
    <source>
        <dbReference type="Proteomes" id="UP000307657"/>
    </source>
</evidence>
<accession>A0A4U0EP80</accession>
<reference evidence="2 3" key="1">
    <citation type="submission" date="2019-04" db="EMBL/GenBank/DDBJ databases">
        <title>Lacinutrix sp. nov., isolated from marine water.</title>
        <authorList>
            <person name="Kim W."/>
        </authorList>
    </citation>
    <scope>NUCLEOTIDE SEQUENCE [LARGE SCALE GENOMIC DNA]</scope>
    <source>
        <strain evidence="2 3">CAU 1491</strain>
    </source>
</reference>
<gene>
    <name evidence="2" type="ORF">E5167_12670</name>
</gene>
<dbReference type="OrthoDB" id="1118259at2"/>
<feature type="transmembrane region" description="Helical" evidence="1">
    <location>
        <begin position="72"/>
        <end position="95"/>
    </location>
</feature>
<keyword evidence="1" id="KW-0812">Transmembrane</keyword>
<comment type="caution">
    <text evidence="2">The sequence shown here is derived from an EMBL/GenBank/DDBJ whole genome shotgun (WGS) entry which is preliminary data.</text>
</comment>
<protein>
    <submittedName>
        <fullName evidence="2">Short-chain dehydrogenase</fullName>
    </submittedName>
</protein>
<keyword evidence="3" id="KW-1185">Reference proteome</keyword>
<organism evidence="2 3">
    <name type="scientific">Pontimicrobium aquaticum</name>
    <dbReference type="NCBI Taxonomy" id="2565367"/>
    <lineage>
        <taxon>Bacteria</taxon>
        <taxon>Pseudomonadati</taxon>
        <taxon>Bacteroidota</taxon>
        <taxon>Flavobacteriia</taxon>
        <taxon>Flavobacteriales</taxon>
        <taxon>Flavobacteriaceae</taxon>
        <taxon>Pontimicrobium</taxon>
    </lineage>
</organism>
<evidence type="ECO:0000256" key="1">
    <source>
        <dbReference type="SAM" id="Phobius"/>
    </source>
</evidence>
<dbReference type="Proteomes" id="UP000307657">
    <property type="component" value="Unassembled WGS sequence"/>
</dbReference>
<keyword evidence="1" id="KW-0472">Membrane</keyword>
<dbReference type="EMBL" id="SUPL01000007">
    <property type="protein sequence ID" value="TJY33350.1"/>
    <property type="molecule type" value="Genomic_DNA"/>
</dbReference>
<name>A0A4U0EP80_9FLAO</name>
<keyword evidence="1" id="KW-1133">Transmembrane helix</keyword>
<feature type="transmembrane region" description="Helical" evidence="1">
    <location>
        <begin position="101"/>
        <end position="129"/>
    </location>
</feature>
<feature type="transmembrane region" description="Helical" evidence="1">
    <location>
        <begin position="150"/>
        <end position="175"/>
    </location>
</feature>